<evidence type="ECO:0000256" key="5">
    <source>
        <dbReference type="SAM" id="MobiDB-lite"/>
    </source>
</evidence>
<evidence type="ECO:0000313" key="7">
    <source>
        <dbReference type="EMBL" id="KAA8495830.1"/>
    </source>
</evidence>
<organism evidence="7 8">
    <name type="scientific">Porphyridium purpureum</name>
    <name type="common">Red alga</name>
    <name type="synonym">Porphyridium cruentum</name>
    <dbReference type="NCBI Taxonomy" id="35688"/>
    <lineage>
        <taxon>Eukaryota</taxon>
        <taxon>Rhodophyta</taxon>
        <taxon>Bangiophyceae</taxon>
        <taxon>Porphyridiales</taxon>
        <taxon>Porphyridiaceae</taxon>
        <taxon>Porphyridium</taxon>
    </lineage>
</organism>
<gene>
    <name evidence="7" type="ORF">FVE85_1985</name>
</gene>
<dbReference type="AlphaFoldDB" id="A0A5J4YXZ8"/>
<dbReference type="Pfam" id="PF13639">
    <property type="entry name" value="zf-RING_2"/>
    <property type="match status" value="1"/>
</dbReference>
<dbReference type="EMBL" id="VRMN01000003">
    <property type="protein sequence ID" value="KAA8495830.1"/>
    <property type="molecule type" value="Genomic_DNA"/>
</dbReference>
<keyword evidence="1" id="KW-0479">Metal-binding</keyword>
<proteinExistence type="predicted"/>
<evidence type="ECO:0000256" key="1">
    <source>
        <dbReference type="ARBA" id="ARBA00022723"/>
    </source>
</evidence>
<dbReference type="PANTHER" id="PTHR15710">
    <property type="entry name" value="E3 UBIQUITIN-PROTEIN LIGASE PRAJA"/>
    <property type="match status" value="1"/>
</dbReference>
<evidence type="ECO:0000313" key="8">
    <source>
        <dbReference type="Proteomes" id="UP000324585"/>
    </source>
</evidence>
<protein>
    <submittedName>
        <fullName evidence="7">Putative E3 ubiquitin-protein ligase RHC1A</fullName>
    </submittedName>
</protein>
<feature type="region of interest" description="Disordered" evidence="5">
    <location>
        <begin position="342"/>
        <end position="370"/>
    </location>
</feature>
<name>A0A5J4YXZ8_PORPP</name>
<feature type="domain" description="RING-type" evidence="6">
    <location>
        <begin position="264"/>
        <end position="305"/>
    </location>
</feature>
<dbReference type="InterPro" id="IPR001841">
    <property type="entry name" value="Znf_RING"/>
</dbReference>
<dbReference type="SUPFAM" id="SSF57850">
    <property type="entry name" value="RING/U-box"/>
    <property type="match status" value="1"/>
</dbReference>
<reference evidence="8" key="1">
    <citation type="journal article" date="2019" name="Nat. Commun.">
        <title>Expansion of phycobilisome linker gene families in mesophilic red algae.</title>
        <authorList>
            <person name="Lee J."/>
            <person name="Kim D."/>
            <person name="Bhattacharya D."/>
            <person name="Yoon H.S."/>
        </authorList>
    </citation>
    <scope>NUCLEOTIDE SEQUENCE [LARGE SCALE GENOMIC DNA]</scope>
    <source>
        <strain evidence="8">CCMP 1328</strain>
    </source>
</reference>
<accession>A0A5J4YXZ8</accession>
<comment type="caution">
    <text evidence="7">The sequence shown here is derived from an EMBL/GenBank/DDBJ whole genome shotgun (WGS) entry which is preliminary data.</text>
</comment>
<evidence type="ECO:0000256" key="4">
    <source>
        <dbReference type="PROSITE-ProRule" id="PRU00175"/>
    </source>
</evidence>
<keyword evidence="3" id="KW-0862">Zinc</keyword>
<keyword evidence="2 4" id="KW-0863">Zinc-finger</keyword>
<dbReference type="InterPro" id="IPR013083">
    <property type="entry name" value="Znf_RING/FYVE/PHD"/>
</dbReference>
<dbReference type="OrthoDB" id="8062037at2759"/>
<feature type="region of interest" description="Disordered" evidence="5">
    <location>
        <begin position="1"/>
        <end position="54"/>
    </location>
</feature>
<dbReference type="Gene3D" id="3.30.40.10">
    <property type="entry name" value="Zinc/RING finger domain, C3HC4 (zinc finger)"/>
    <property type="match status" value="1"/>
</dbReference>
<dbReference type="PROSITE" id="PS50089">
    <property type="entry name" value="ZF_RING_2"/>
    <property type="match status" value="1"/>
</dbReference>
<dbReference type="GO" id="GO:0008270">
    <property type="term" value="F:zinc ion binding"/>
    <property type="evidence" value="ECO:0007669"/>
    <property type="project" value="UniProtKB-KW"/>
</dbReference>
<sequence>MPFWSRPRLSSQRTVLGRRNAGAASPAVTNGLPAAGAQTGWASPRAGHRSPAALNGESSYASAFARGSVPSGVSAGHALAAEGVRQNQDYRVADSHERTFTVTSNTPVVIESGRNTIIHGRTEVHLEVVRRENDEPLPVVTRVRLEGDPYVQQRFVRHSPEEDASPYFAALPGERSRRCMFLRLNDDMLVKIVIVYGESDKLIAMVAVESLDSDLRTYPNLTNSTVGKKQPCSAFSGVHAKTLTAKDLEKMASASGHDGNDDACPICFEEYAVGVDVLRMECLHIYHEMCLRAWLVAHNTCPVCRMELPVSRNPYSQEHLPSFQDTLRQDFSATFRSDSDVLRSARAPGERSGGPSFFDSRRTHSNGTTPLSDALRRAAACIRL</sequence>
<evidence type="ECO:0000256" key="2">
    <source>
        <dbReference type="ARBA" id="ARBA00022771"/>
    </source>
</evidence>
<evidence type="ECO:0000259" key="6">
    <source>
        <dbReference type="PROSITE" id="PS50089"/>
    </source>
</evidence>
<evidence type="ECO:0000256" key="3">
    <source>
        <dbReference type="ARBA" id="ARBA00022833"/>
    </source>
</evidence>
<keyword evidence="8" id="KW-1185">Reference proteome</keyword>
<dbReference type="Proteomes" id="UP000324585">
    <property type="component" value="Unassembled WGS sequence"/>
</dbReference>
<dbReference type="SMART" id="SM00184">
    <property type="entry name" value="RING"/>
    <property type="match status" value="1"/>
</dbReference>